<evidence type="ECO:0000256" key="3">
    <source>
        <dbReference type="ARBA" id="ARBA00023163"/>
    </source>
</evidence>
<reference evidence="5 6" key="1">
    <citation type="submission" date="2016-01" db="EMBL/GenBank/DDBJ databases">
        <title>The new phylogeny of the genus Mycobacterium.</title>
        <authorList>
            <person name="Tarcisio F."/>
            <person name="Conor M."/>
            <person name="Antonella G."/>
            <person name="Elisabetta G."/>
            <person name="Giulia F.S."/>
            <person name="Sara T."/>
            <person name="Anna F."/>
            <person name="Clotilde B."/>
            <person name="Roberto B."/>
            <person name="Veronica D.S."/>
            <person name="Fabio R."/>
            <person name="Monica P."/>
            <person name="Olivier J."/>
            <person name="Enrico T."/>
            <person name="Nicola S."/>
        </authorList>
    </citation>
    <scope>NUCLEOTIDE SEQUENCE [LARGE SCALE GENOMIC DNA]</scope>
    <source>
        <strain evidence="5 6">DSM 45394</strain>
    </source>
</reference>
<dbReference type="Pfam" id="PF00376">
    <property type="entry name" value="MerR"/>
    <property type="match status" value="1"/>
</dbReference>
<keyword evidence="3" id="KW-0804">Transcription</keyword>
<keyword evidence="2" id="KW-0238">DNA-binding</keyword>
<organism evidence="5 6">
    <name type="scientific">Mycolicibacter longobardus</name>
    <dbReference type="NCBI Taxonomy" id="1108812"/>
    <lineage>
        <taxon>Bacteria</taxon>
        <taxon>Bacillati</taxon>
        <taxon>Actinomycetota</taxon>
        <taxon>Actinomycetes</taxon>
        <taxon>Mycobacteriales</taxon>
        <taxon>Mycobacteriaceae</taxon>
        <taxon>Mycolicibacter</taxon>
    </lineage>
</organism>
<protein>
    <recommendedName>
        <fullName evidence="4">HTH merR-type domain-containing protein</fullName>
    </recommendedName>
</protein>
<dbReference type="PANTHER" id="PTHR30204:SF94">
    <property type="entry name" value="HEAVY METAL-DEPENDENT TRANSCRIPTIONAL REGULATOR HI_0293-RELATED"/>
    <property type="match status" value="1"/>
</dbReference>
<dbReference type="SMART" id="SM00422">
    <property type="entry name" value="HTH_MERR"/>
    <property type="match status" value="1"/>
</dbReference>
<dbReference type="GO" id="GO:0003677">
    <property type="term" value="F:DNA binding"/>
    <property type="evidence" value="ECO:0007669"/>
    <property type="project" value="UniProtKB-KW"/>
</dbReference>
<dbReference type="EMBL" id="LQPG01000058">
    <property type="protein sequence ID" value="ORW06598.1"/>
    <property type="molecule type" value="Genomic_DNA"/>
</dbReference>
<dbReference type="Pfam" id="PF09278">
    <property type="entry name" value="MerR-DNA-bind"/>
    <property type="match status" value="1"/>
</dbReference>
<dbReference type="PANTHER" id="PTHR30204">
    <property type="entry name" value="REDOX-CYCLING DRUG-SENSING TRANSCRIPTIONAL ACTIVATOR SOXR"/>
    <property type="match status" value="1"/>
</dbReference>
<dbReference type="OrthoDB" id="9802039at2"/>
<dbReference type="SUPFAM" id="SSF46955">
    <property type="entry name" value="Putative DNA-binding domain"/>
    <property type="match status" value="1"/>
</dbReference>
<dbReference type="InterPro" id="IPR000551">
    <property type="entry name" value="MerR-type_HTH_dom"/>
</dbReference>
<evidence type="ECO:0000313" key="6">
    <source>
        <dbReference type="Proteomes" id="UP000193866"/>
    </source>
</evidence>
<name>A0A1X1Y699_9MYCO</name>
<accession>A0A1X1Y699</accession>
<dbReference type="InterPro" id="IPR009061">
    <property type="entry name" value="DNA-bd_dom_put_sf"/>
</dbReference>
<dbReference type="RefSeq" id="WP_109561554.1">
    <property type="nucleotide sequence ID" value="NZ_LQPG01000058.1"/>
</dbReference>
<evidence type="ECO:0000313" key="5">
    <source>
        <dbReference type="EMBL" id="ORW06598.1"/>
    </source>
</evidence>
<proteinExistence type="predicted"/>
<keyword evidence="6" id="KW-1185">Reference proteome</keyword>
<dbReference type="Proteomes" id="UP000193866">
    <property type="component" value="Unassembled WGS sequence"/>
</dbReference>
<comment type="caution">
    <text evidence="5">The sequence shown here is derived from an EMBL/GenBank/DDBJ whole genome shotgun (WGS) entry which is preliminary data.</text>
</comment>
<gene>
    <name evidence="5" type="ORF">AWC16_01295</name>
</gene>
<dbReference type="InterPro" id="IPR015358">
    <property type="entry name" value="Tscrpt_reg_MerR_DNA-bd"/>
</dbReference>
<keyword evidence="1" id="KW-0805">Transcription regulation</keyword>
<dbReference type="PROSITE" id="PS50937">
    <property type="entry name" value="HTH_MERR_2"/>
    <property type="match status" value="1"/>
</dbReference>
<evidence type="ECO:0000256" key="1">
    <source>
        <dbReference type="ARBA" id="ARBA00023015"/>
    </source>
</evidence>
<dbReference type="InterPro" id="IPR047057">
    <property type="entry name" value="MerR_fam"/>
</dbReference>
<dbReference type="GO" id="GO:0003700">
    <property type="term" value="F:DNA-binding transcription factor activity"/>
    <property type="evidence" value="ECO:0007669"/>
    <property type="project" value="InterPro"/>
</dbReference>
<dbReference type="PRINTS" id="PR00040">
    <property type="entry name" value="HTHMERR"/>
</dbReference>
<evidence type="ECO:0000256" key="2">
    <source>
        <dbReference type="ARBA" id="ARBA00023125"/>
    </source>
</evidence>
<feature type="domain" description="HTH merR-type" evidence="4">
    <location>
        <begin position="1"/>
        <end position="67"/>
    </location>
</feature>
<sequence>MAQAAERTDVNPQTLRYNERRGLLPTPARSESGYRRYGPEAVHKVRFVKRAEELGFTLADADVLPHLAGGGPESCPAAVAMADEKITALTAKINDPARIRATRNRPPSRPRLHASACPGFRSLGTAMTRPATPRIQLLHVPDCPLLDRVRDLVAQALAATGTAASVEELCGPYPSPALLIDGVDLVTGRPPDPDANCRLTLPSAEQIQAALRRNAR</sequence>
<dbReference type="STRING" id="1108812.AWC16_01295"/>
<evidence type="ECO:0000259" key="4">
    <source>
        <dbReference type="PROSITE" id="PS50937"/>
    </source>
</evidence>
<dbReference type="Gene3D" id="1.10.1660.10">
    <property type="match status" value="1"/>
</dbReference>
<dbReference type="AlphaFoldDB" id="A0A1X1Y699"/>